<reference evidence="3 4" key="1">
    <citation type="journal article" date="2009" name="Science">
        <title>Green evolution and dynamic adaptations revealed by genomes of the marine picoeukaryotes Micromonas.</title>
        <authorList>
            <person name="Worden A.Z."/>
            <person name="Lee J.H."/>
            <person name="Mock T."/>
            <person name="Rouze P."/>
            <person name="Simmons M.P."/>
            <person name="Aerts A.L."/>
            <person name="Allen A.E."/>
            <person name="Cuvelier M.L."/>
            <person name="Derelle E."/>
            <person name="Everett M.V."/>
            <person name="Foulon E."/>
            <person name="Grimwood J."/>
            <person name="Gundlach H."/>
            <person name="Henrissat B."/>
            <person name="Napoli C."/>
            <person name="McDonald S.M."/>
            <person name="Parker M.S."/>
            <person name="Rombauts S."/>
            <person name="Salamov A."/>
            <person name="Von Dassow P."/>
            <person name="Badger J.H."/>
            <person name="Coutinho P.M."/>
            <person name="Demir E."/>
            <person name="Dubchak I."/>
            <person name="Gentemann C."/>
            <person name="Eikrem W."/>
            <person name="Gready J.E."/>
            <person name="John U."/>
            <person name="Lanier W."/>
            <person name="Lindquist E.A."/>
            <person name="Lucas S."/>
            <person name="Mayer K.F."/>
            <person name="Moreau H."/>
            <person name="Not F."/>
            <person name="Otillar R."/>
            <person name="Panaud O."/>
            <person name="Pangilinan J."/>
            <person name="Paulsen I."/>
            <person name="Piegu B."/>
            <person name="Poliakov A."/>
            <person name="Robbens S."/>
            <person name="Schmutz J."/>
            <person name="Toulza E."/>
            <person name="Wyss T."/>
            <person name="Zelensky A."/>
            <person name="Zhou K."/>
            <person name="Armbrust E.V."/>
            <person name="Bhattacharya D."/>
            <person name="Goodenough U.W."/>
            <person name="Van de Peer Y."/>
            <person name="Grigoriev I.V."/>
        </authorList>
    </citation>
    <scope>NUCLEOTIDE SEQUENCE [LARGE SCALE GENOMIC DNA]</scope>
    <source>
        <strain evidence="3 4">CCMP1545</strain>
    </source>
</reference>
<dbReference type="GeneID" id="9681452"/>
<dbReference type="OMA" id="SCEHEEI"/>
<dbReference type="SUPFAM" id="SSF57783">
    <property type="entry name" value="Zinc beta-ribbon"/>
    <property type="match status" value="2"/>
</dbReference>
<dbReference type="GO" id="GO:0006367">
    <property type="term" value="P:transcription initiation at RNA polymerase II promoter"/>
    <property type="evidence" value="ECO:0007669"/>
    <property type="project" value="TreeGrafter"/>
</dbReference>
<dbReference type="InterPro" id="IPR001529">
    <property type="entry name" value="Zn_ribbon_RPB9"/>
</dbReference>
<evidence type="ECO:0000259" key="2">
    <source>
        <dbReference type="SMART" id="SM00661"/>
    </source>
</evidence>
<evidence type="ECO:0000256" key="1">
    <source>
        <dbReference type="ARBA" id="ARBA00023242"/>
    </source>
</evidence>
<dbReference type="OrthoDB" id="282270at2759"/>
<dbReference type="SMART" id="SM00661">
    <property type="entry name" value="RPOL9"/>
    <property type="match status" value="1"/>
</dbReference>
<name>C1MJZ9_MICPC</name>
<dbReference type="GO" id="GO:0006283">
    <property type="term" value="P:transcription-coupled nucleotide-excision repair"/>
    <property type="evidence" value="ECO:0007669"/>
    <property type="project" value="TreeGrafter"/>
</dbReference>
<dbReference type="InterPro" id="IPR012164">
    <property type="entry name" value="Rpa12/Rpb9/Rpc10/TFS"/>
</dbReference>
<dbReference type="Proteomes" id="UP000001876">
    <property type="component" value="Unassembled WGS sequence"/>
</dbReference>
<organism evidence="4">
    <name type="scientific">Micromonas pusilla (strain CCMP1545)</name>
    <name type="common">Picoplanktonic green alga</name>
    <dbReference type="NCBI Taxonomy" id="564608"/>
    <lineage>
        <taxon>Eukaryota</taxon>
        <taxon>Viridiplantae</taxon>
        <taxon>Chlorophyta</taxon>
        <taxon>Mamiellophyceae</taxon>
        <taxon>Mamiellales</taxon>
        <taxon>Mamiellaceae</taxon>
        <taxon>Micromonas</taxon>
    </lineage>
</organism>
<feature type="domain" description="DNA-directed RNA polymerase II subunit RPB9-like zinc ribbon" evidence="2">
    <location>
        <begin position="26"/>
        <end position="79"/>
    </location>
</feature>
<proteinExistence type="predicted"/>
<evidence type="ECO:0000313" key="3">
    <source>
        <dbReference type="EMBL" id="EEH59678.1"/>
    </source>
</evidence>
<dbReference type="Pfam" id="PF02150">
    <property type="entry name" value="Zn_ribbon_RPB9"/>
    <property type="match status" value="1"/>
</dbReference>
<sequence length="154" mass="17202">MSDSKATGIESGAFVNRERPGAVRLRFCPNSNDLLYPKEDRALKKLIYACRNCDFQVEADDHCVFRHLVHHTAAETTTVIQDVRTDPTLPRSSHVRCSRCENADAVFFSLTTSEGMSLFFSVSLVGTNGRMRAVQMMDESQSFFVNSPRCASDA</sequence>
<dbReference type="KEGG" id="mpp:MICPUCDRAFT_64136"/>
<dbReference type="EMBL" id="GG663736">
    <property type="protein sequence ID" value="EEH59678.1"/>
    <property type="molecule type" value="Genomic_DNA"/>
</dbReference>
<evidence type="ECO:0000313" key="4">
    <source>
        <dbReference type="Proteomes" id="UP000001876"/>
    </source>
</evidence>
<keyword evidence="1" id="KW-0539">Nucleus</keyword>
<dbReference type="Gene3D" id="2.20.25.10">
    <property type="match status" value="2"/>
</dbReference>
<dbReference type="PANTHER" id="PTHR11239">
    <property type="entry name" value="DNA-DIRECTED RNA POLYMERASE"/>
    <property type="match status" value="1"/>
</dbReference>
<dbReference type="eggNOG" id="KOG2691">
    <property type="taxonomic scope" value="Eukaryota"/>
</dbReference>
<dbReference type="AlphaFoldDB" id="C1MJZ9"/>
<dbReference type="STRING" id="564608.C1MJZ9"/>
<dbReference type="RefSeq" id="XP_003056302.1">
    <property type="nucleotide sequence ID" value="XM_003056256.1"/>
</dbReference>
<dbReference type="GO" id="GO:0003899">
    <property type="term" value="F:DNA-directed RNA polymerase activity"/>
    <property type="evidence" value="ECO:0007669"/>
    <property type="project" value="InterPro"/>
</dbReference>
<dbReference type="GO" id="GO:0005665">
    <property type="term" value="C:RNA polymerase II, core complex"/>
    <property type="evidence" value="ECO:0007669"/>
    <property type="project" value="TreeGrafter"/>
</dbReference>
<dbReference type="PANTHER" id="PTHR11239:SF1">
    <property type="entry name" value="DNA-DIRECTED RNA POLYMERASE II SUBUNIT RPB9"/>
    <property type="match status" value="1"/>
</dbReference>
<dbReference type="GO" id="GO:0001193">
    <property type="term" value="P:maintenance of transcriptional fidelity during transcription elongation by RNA polymerase II"/>
    <property type="evidence" value="ECO:0007669"/>
    <property type="project" value="TreeGrafter"/>
</dbReference>
<gene>
    <name evidence="3" type="ORF">MICPUCDRAFT_64136</name>
</gene>
<protein>
    <submittedName>
        <fullName evidence="3">Predicted protein</fullName>
    </submittedName>
</protein>
<accession>C1MJZ9</accession>
<keyword evidence="4" id="KW-1185">Reference proteome</keyword>